<comment type="caution">
    <text evidence="5">The sequence shown here is derived from an EMBL/GenBank/DDBJ whole genome shotgun (WGS) entry which is preliminary data.</text>
</comment>
<dbReference type="PANTHER" id="PTHR43578:SF3">
    <property type="entry name" value="NADH-QUINONE OXIDOREDUCTASE SUBUNIT F"/>
    <property type="match status" value="1"/>
</dbReference>
<dbReference type="SUPFAM" id="SSF142984">
    <property type="entry name" value="Nqo1 middle domain-like"/>
    <property type="match status" value="1"/>
</dbReference>
<keyword evidence="2" id="KW-0408">Iron</keyword>
<dbReference type="AlphaFoldDB" id="X1J1G2"/>
<sequence>IGTINSPGTAVFALAGKVVNTGLTEVPMGTTLRQVIFDVGSGIPGGKRFKAVQIGGPSGGCLPESALDLPIDFDSLTEAGAMMGSGGMIVLDEDDCMVEIARYFLEFTQRESCGKCTFCRLGTKQMLEKLGEFTKGKGKIKDLDKLIELAEDVKAGSLCGLGRTAPNPILTNLRYFRDEYEAHIKEGRCPALMCQELIAYYIIPEKCELTCDACVGTCTVEAISSHPKKRYKIIDQEKCVKCGTCLTSCPPQYNAIVK</sequence>
<accession>X1J1G2</accession>
<dbReference type="InterPro" id="IPR017900">
    <property type="entry name" value="4Fe4S_Fe_S_CS"/>
</dbReference>
<gene>
    <name evidence="5" type="ORF">S03H2_53205</name>
</gene>
<dbReference type="FunFam" id="1.20.1440.230:FF:000001">
    <property type="entry name" value="Mitochondrial NADH dehydrogenase flavoprotein 1"/>
    <property type="match status" value="1"/>
</dbReference>
<dbReference type="SMART" id="SM00928">
    <property type="entry name" value="NADH_4Fe-4S"/>
    <property type="match status" value="1"/>
</dbReference>
<dbReference type="SUPFAM" id="SSF54862">
    <property type="entry name" value="4Fe-4S ferredoxins"/>
    <property type="match status" value="1"/>
</dbReference>
<dbReference type="InterPro" id="IPR017896">
    <property type="entry name" value="4Fe4S_Fe-S-bd"/>
</dbReference>
<evidence type="ECO:0000256" key="3">
    <source>
        <dbReference type="ARBA" id="ARBA00023014"/>
    </source>
</evidence>
<dbReference type="EMBL" id="BARU01033856">
    <property type="protein sequence ID" value="GAH72204.1"/>
    <property type="molecule type" value="Genomic_DNA"/>
</dbReference>
<dbReference type="GO" id="GO:0051539">
    <property type="term" value="F:4 iron, 4 sulfur cluster binding"/>
    <property type="evidence" value="ECO:0007669"/>
    <property type="project" value="InterPro"/>
</dbReference>
<dbReference type="GO" id="GO:0046872">
    <property type="term" value="F:metal ion binding"/>
    <property type="evidence" value="ECO:0007669"/>
    <property type="project" value="UniProtKB-KW"/>
</dbReference>
<dbReference type="Gene3D" id="3.30.70.20">
    <property type="match status" value="1"/>
</dbReference>
<dbReference type="InterPro" id="IPR037207">
    <property type="entry name" value="Nuop51_4Fe4S-bd_sf"/>
</dbReference>
<feature type="non-terminal residue" evidence="5">
    <location>
        <position position="1"/>
    </location>
</feature>
<feature type="domain" description="4Fe-4S ferredoxin-type" evidence="4">
    <location>
        <begin position="198"/>
        <end position="228"/>
    </location>
</feature>
<dbReference type="Pfam" id="PF10589">
    <property type="entry name" value="NADH_4Fe-4S"/>
    <property type="match status" value="1"/>
</dbReference>
<evidence type="ECO:0000313" key="5">
    <source>
        <dbReference type="EMBL" id="GAH72204.1"/>
    </source>
</evidence>
<evidence type="ECO:0000256" key="2">
    <source>
        <dbReference type="ARBA" id="ARBA00023004"/>
    </source>
</evidence>
<evidence type="ECO:0000256" key="1">
    <source>
        <dbReference type="ARBA" id="ARBA00022723"/>
    </source>
</evidence>
<protein>
    <recommendedName>
        <fullName evidence="4">4Fe-4S ferredoxin-type domain-containing protein</fullName>
    </recommendedName>
</protein>
<name>X1J1G2_9ZZZZ</name>
<proteinExistence type="predicted"/>
<dbReference type="Gene3D" id="1.20.1440.230">
    <property type="entry name" value="NADH-ubiquinone oxidoreductase 51kDa subunit, iron-sulphur binding domain"/>
    <property type="match status" value="1"/>
</dbReference>
<keyword evidence="1" id="KW-0479">Metal-binding</keyword>
<feature type="non-terminal residue" evidence="5">
    <location>
        <position position="258"/>
    </location>
</feature>
<evidence type="ECO:0000259" key="4">
    <source>
        <dbReference type="PROSITE" id="PS51379"/>
    </source>
</evidence>
<dbReference type="SUPFAM" id="SSF140490">
    <property type="entry name" value="Nqo1C-terminal domain-like"/>
    <property type="match status" value="1"/>
</dbReference>
<dbReference type="InterPro" id="IPR019575">
    <property type="entry name" value="Nuop51_4Fe4S-bd"/>
</dbReference>
<dbReference type="PROSITE" id="PS00198">
    <property type="entry name" value="4FE4S_FER_1"/>
    <property type="match status" value="1"/>
</dbReference>
<dbReference type="PANTHER" id="PTHR43578">
    <property type="entry name" value="NADH-QUINONE OXIDOREDUCTASE SUBUNIT F"/>
    <property type="match status" value="1"/>
</dbReference>
<dbReference type="PROSITE" id="PS51379">
    <property type="entry name" value="4FE4S_FER_2"/>
    <property type="match status" value="2"/>
</dbReference>
<dbReference type="Pfam" id="PF12837">
    <property type="entry name" value="Fer4_6"/>
    <property type="match status" value="1"/>
</dbReference>
<feature type="domain" description="4Fe-4S ferredoxin-type" evidence="4">
    <location>
        <begin position="229"/>
        <end position="258"/>
    </location>
</feature>
<keyword evidence="3" id="KW-0411">Iron-sulfur</keyword>
<dbReference type="Gene3D" id="3.10.20.600">
    <property type="match status" value="1"/>
</dbReference>
<reference evidence="5" key="1">
    <citation type="journal article" date="2014" name="Front. Microbiol.">
        <title>High frequency of phylogenetically diverse reductive dehalogenase-homologous genes in deep subseafloor sedimentary metagenomes.</title>
        <authorList>
            <person name="Kawai M."/>
            <person name="Futagami T."/>
            <person name="Toyoda A."/>
            <person name="Takaki Y."/>
            <person name="Nishi S."/>
            <person name="Hori S."/>
            <person name="Arai W."/>
            <person name="Tsubouchi T."/>
            <person name="Morono Y."/>
            <person name="Uchiyama I."/>
            <person name="Ito T."/>
            <person name="Fujiyama A."/>
            <person name="Inagaki F."/>
            <person name="Takami H."/>
        </authorList>
    </citation>
    <scope>NUCLEOTIDE SEQUENCE</scope>
    <source>
        <strain evidence="5">Expedition CK06-06</strain>
    </source>
</reference>
<organism evidence="5">
    <name type="scientific">marine sediment metagenome</name>
    <dbReference type="NCBI Taxonomy" id="412755"/>
    <lineage>
        <taxon>unclassified sequences</taxon>
        <taxon>metagenomes</taxon>
        <taxon>ecological metagenomes</taxon>
    </lineage>
</organism>